<dbReference type="InterPro" id="IPR036188">
    <property type="entry name" value="FAD/NAD-bd_sf"/>
</dbReference>
<evidence type="ECO:0000256" key="5">
    <source>
        <dbReference type="ARBA" id="ARBA00016406"/>
    </source>
</evidence>
<keyword evidence="7" id="KW-0274">FAD</keyword>
<gene>
    <name evidence="16" type="primary">iucD_2</name>
    <name evidence="16" type="ORF">GCM10017581_064900</name>
</gene>
<dbReference type="PANTHER" id="PTHR42802:SF1">
    <property type="entry name" value="L-ORNITHINE N(5)-MONOOXYGENASE"/>
    <property type="match status" value="1"/>
</dbReference>
<keyword evidence="17" id="KW-1185">Reference proteome</keyword>
<dbReference type="GO" id="GO:0047091">
    <property type="term" value="F:L-lysine 6-monooxygenase (NADPH) activity"/>
    <property type="evidence" value="ECO:0007669"/>
    <property type="project" value="UniProtKB-EC"/>
</dbReference>
<comment type="caution">
    <text evidence="16">The sequence shown here is derived from an EMBL/GenBank/DDBJ whole genome shotgun (WGS) entry which is preliminary data.</text>
</comment>
<keyword evidence="6" id="KW-0285">Flavoprotein</keyword>
<evidence type="ECO:0000256" key="1">
    <source>
        <dbReference type="ARBA" id="ARBA00001974"/>
    </source>
</evidence>
<evidence type="ECO:0000256" key="13">
    <source>
        <dbReference type="ARBA" id="ARBA00032493"/>
    </source>
</evidence>
<keyword evidence="8" id="KW-0521">NADP</keyword>
<accession>A0A9W6KP46</accession>
<dbReference type="InterPro" id="IPR025700">
    <property type="entry name" value="Lys/Orn_oxygenase"/>
</dbReference>
<dbReference type="SUPFAM" id="SSF51905">
    <property type="entry name" value="FAD/NAD(P)-binding domain"/>
    <property type="match status" value="2"/>
</dbReference>
<proteinExistence type="inferred from homology"/>
<comment type="cofactor">
    <cofactor evidence="1">
        <name>FAD</name>
        <dbReference type="ChEBI" id="CHEBI:57692"/>
    </cofactor>
</comment>
<evidence type="ECO:0000256" key="8">
    <source>
        <dbReference type="ARBA" id="ARBA00022857"/>
    </source>
</evidence>
<evidence type="ECO:0000313" key="17">
    <source>
        <dbReference type="Proteomes" id="UP001143480"/>
    </source>
</evidence>
<evidence type="ECO:0000256" key="10">
    <source>
        <dbReference type="ARBA" id="ARBA00023033"/>
    </source>
</evidence>
<dbReference type="RefSeq" id="WP_261960337.1">
    <property type="nucleotide sequence ID" value="NZ_BAAAXA010000001.1"/>
</dbReference>
<evidence type="ECO:0000256" key="12">
    <source>
        <dbReference type="ARBA" id="ARBA00031158"/>
    </source>
</evidence>
<comment type="similarity">
    <text evidence="3">Belongs to the lysine N(6)-hydroxylase/L-ornithine N(5)-oxygenase family.</text>
</comment>
<reference evidence="16" key="2">
    <citation type="submission" date="2023-01" db="EMBL/GenBank/DDBJ databases">
        <authorList>
            <person name="Sun Q."/>
            <person name="Evtushenko L."/>
        </authorList>
    </citation>
    <scope>NUCLEOTIDE SEQUENCE</scope>
    <source>
        <strain evidence="16">VKM Ac-1321</strain>
    </source>
</reference>
<evidence type="ECO:0000313" key="16">
    <source>
        <dbReference type="EMBL" id="GLL04743.1"/>
    </source>
</evidence>
<evidence type="ECO:0000256" key="9">
    <source>
        <dbReference type="ARBA" id="ARBA00023002"/>
    </source>
</evidence>
<evidence type="ECO:0000256" key="4">
    <source>
        <dbReference type="ARBA" id="ARBA00013076"/>
    </source>
</evidence>
<evidence type="ECO:0000256" key="6">
    <source>
        <dbReference type="ARBA" id="ARBA00022630"/>
    </source>
</evidence>
<evidence type="ECO:0000256" key="2">
    <source>
        <dbReference type="ARBA" id="ARBA00004924"/>
    </source>
</evidence>
<keyword evidence="10" id="KW-0503">Monooxygenase</keyword>
<organism evidence="16 17">
    <name type="scientific">Dactylosporangium matsuzakiense</name>
    <dbReference type="NCBI Taxonomy" id="53360"/>
    <lineage>
        <taxon>Bacteria</taxon>
        <taxon>Bacillati</taxon>
        <taxon>Actinomycetota</taxon>
        <taxon>Actinomycetes</taxon>
        <taxon>Micromonosporales</taxon>
        <taxon>Micromonosporaceae</taxon>
        <taxon>Dactylosporangium</taxon>
    </lineage>
</organism>
<dbReference type="Gene3D" id="3.50.50.60">
    <property type="entry name" value="FAD/NAD(P)-binding domain"/>
    <property type="match status" value="1"/>
</dbReference>
<comment type="catalytic activity">
    <reaction evidence="15">
        <text>L-lysine + NADPH + O2 = N(6)-hydroxy-L-lysine + NADP(+) + H2O</text>
        <dbReference type="Rhea" id="RHEA:23228"/>
        <dbReference type="ChEBI" id="CHEBI:15377"/>
        <dbReference type="ChEBI" id="CHEBI:15379"/>
        <dbReference type="ChEBI" id="CHEBI:32551"/>
        <dbReference type="ChEBI" id="CHEBI:57783"/>
        <dbReference type="ChEBI" id="CHEBI:57820"/>
        <dbReference type="ChEBI" id="CHEBI:58349"/>
        <dbReference type="EC" id="1.14.13.59"/>
    </reaction>
</comment>
<name>A0A9W6KP46_9ACTN</name>
<dbReference type="EMBL" id="BSFP01000049">
    <property type="protein sequence ID" value="GLL04743.1"/>
    <property type="molecule type" value="Genomic_DNA"/>
</dbReference>
<keyword evidence="9" id="KW-0560">Oxidoreductase</keyword>
<dbReference type="Proteomes" id="UP001143480">
    <property type="component" value="Unassembled WGS sequence"/>
</dbReference>
<dbReference type="Pfam" id="PF13434">
    <property type="entry name" value="Lys_Orn_oxgnase"/>
    <property type="match status" value="1"/>
</dbReference>
<reference evidence="16" key="1">
    <citation type="journal article" date="2014" name="Int. J. Syst. Evol. Microbiol.">
        <title>Complete genome sequence of Corynebacterium casei LMG S-19264T (=DSM 44701T), isolated from a smear-ripened cheese.</title>
        <authorList>
            <consortium name="US DOE Joint Genome Institute (JGI-PGF)"/>
            <person name="Walter F."/>
            <person name="Albersmeier A."/>
            <person name="Kalinowski J."/>
            <person name="Ruckert C."/>
        </authorList>
    </citation>
    <scope>NUCLEOTIDE SEQUENCE</scope>
    <source>
        <strain evidence="16">VKM Ac-1321</strain>
    </source>
</reference>
<dbReference type="AlphaFoldDB" id="A0A9W6KP46"/>
<sequence length="426" mass="47517">MPTQPLTGSPHVHTIGIGAGPANLSLAALFEAVAPARIVLFEQQSGPGWHDGLLHEGVRMQTSWMKDLVSTVDPTHRLSFLNYMVSTGRLYAYLNAQYDSLPRQEYVRYLGWASEQLRTVRYGQRVDEVAFCDDRFVLRAAGQTLATCEHVVFGIGTVPSVPSFFRETDQSLVVVADRLAERVGAFMDVRDQPVAVVGGGQTGAEAVLSLLGRGFQDVRWIGRRPWFAPLDESPPANEFYRPAYQKHLHTVPRVHYRKMAQAQVLTSDGVSAHTLRSIYQLNYDRLLADEHAPLRLMPGRTVVGAEAAAGELRLTCAADDRRQVVPVRWAVLATGRTSAALPVTEELLSEIELTDDGEVIVEPDYSVRWKRSGQHRMFALNRARDSHGPADANLSLLPTRSAMVINSLFERTVYQLRDEHVHTEWL</sequence>
<evidence type="ECO:0000256" key="7">
    <source>
        <dbReference type="ARBA" id="ARBA00022827"/>
    </source>
</evidence>
<dbReference type="EC" id="1.14.13.59" evidence="4"/>
<evidence type="ECO:0000256" key="11">
    <source>
        <dbReference type="ARBA" id="ARBA00029939"/>
    </source>
</evidence>
<dbReference type="PANTHER" id="PTHR42802">
    <property type="entry name" value="MONOOXYGENASE"/>
    <property type="match status" value="1"/>
</dbReference>
<evidence type="ECO:0000256" key="3">
    <source>
        <dbReference type="ARBA" id="ARBA00007588"/>
    </source>
</evidence>
<comment type="pathway">
    <text evidence="2">Siderophore biosynthesis.</text>
</comment>
<evidence type="ECO:0000256" key="15">
    <source>
        <dbReference type="ARBA" id="ARBA00048407"/>
    </source>
</evidence>
<evidence type="ECO:0000256" key="14">
    <source>
        <dbReference type="ARBA" id="ARBA00032738"/>
    </source>
</evidence>
<protein>
    <recommendedName>
        <fullName evidence="5">L-lysine N6-monooxygenase MbtG</fullName>
        <ecNumber evidence="4">1.14.13.59</ecNumber>
    </recommendedName>
    <alternativeName>
        <fullName evidence="14">Lysine 6-N-hydroxylase</fullName>
    </alternativeName>
    <alternativeName>
        <fullName evidence="13">Lysine N6-hydroxylase</fullName>
    </alternativeName>
    <alternativeName>
        <fullName evidence="11">Lysine-N-oxygenase</fullName>
    </alternativeName>
    <alternativeName>
        <fullName evidence="12">Mycobactin synthase protein G</fullName>
    </alternativeName>
</protein>